<keyword evidence="1" id="KW-0805">Transcription regulation</keyword>
<dbReference type="InterPro" id="IPR036390">
    <property type="entry name" value="WH_DNA-bd_sf"/>
</dbReference>
<reference evidence="5 6" key="1">
    <citation type="submission" date="2018-01" db="EMBL/GenBank/DDBJ databases">
        <title>The draft genome sequence of Halioglobus lutimaris HF004.</title>
        <authorList>
            <person name="Du Z.-J."/>
            <person name="Shi M.-J."/>
        </authorList>
    </citation>
    <scope>NUCLEOTIDE SEQUENCE [LARGE SCALE GENOMIC DNA]</scope>
    <source>
        <strain evidence="5 6">HF004</strain>
    </source>
</reference>
<dbReference type="EMBL" id="PKUS01000002">
    <property type="protein sequence ID" value="PLW70272.1"/>
    <property type="molecule type" value="Genomic_DNA"/>
</dbReference>
<evidence type="ECO:0000313" key="5">
    <source>
        <dbReference type="EMBL" id="PLW70272.1"/>
    </source>
</evidence>
<dbReference type="PROSITE" id="PS51118">
    <property type="entry name" value="HTH_HXLR"/>
    <property type="match status" value="2"/>
</dbReference>
<feature type="domain" description="HTH hxlR-type" evidence="4">
    <location>
        <begin position="175"/>
        <end position="273"/>
    </location>
</feature>
<dbReference type="InterPro" id="IPR036388">
    <property type="entry name" value="WH-like_DNA-bd_sf"/>
</dbReference>
<proteinExistence type="predicted"/>
<dbReference type="Proteomes" id="UP000235005">
    <property type="component" value="Unassembled WGS sequence"/>
</dbReference>
<evidence type="ECO:0000256" key="1">
    <source>
        <dbReference type="ARBA" id="ARBA00023015"/>
    </source>
</evidence>
<comment type="caution">
    <text evidence="5">The sequence shown here is derived from an EMBL/GenBank/DDBJ whole genome shotgun (WGS) entry which is preliminary data.</text>
</comment>
<dbReference type="Pfam" id="PF01638">
    <property type="entry name" value="HxlR"/>
    <property type="match status" value="2"/>
</dbReference>
<dbReference type="Gene3D" id="1.10.10.10">
    <property type="entry name" value="Winged helix-like DNA-binding domain superfamily/Winged helix DNA-binding domain"/>
    <property type="match status" value="2"/>
</dbReference>
<accession>A0A2N5X710</accession>
<dbReference type="PANTHER" id="PTHR33204:SF18">
    <property type="entry name" value="TRANSCRIPTIONAL REGULATORY PROTEIN"/>
    <property type="match status" value="1"/>
</dbReference>
<organism evidence="5 6">
    <name type="scientific">Pseudohalioglobus lutimaris</name>
    <dbReference type="NCBI Taxonomy" id="1737061"/>
    <lineage>
        <taxon>Bacteria</taxon>
        <taxon>Pseudomonadati</taxon>
        <taxon>Pseudomonadota</taxon>
        <taxon>Gammaproteobacteria</taxon>
        <taxon>Cellvibrionales</taxon>
        <taxon>Halieaceae</taxon>
        <taxon>Pseudohalioglobus</taxon>
    </lineage>
</organism>
<dbReference type="InterPro" id="IPR002577">
    <property type="entry name" value="HTH_HxlR"/>
</dbReference>
<dbReference type="RefSeq" id="WP_101517250.1">
    <property type="nucleotide sequence ID" value="NZ_PKUS01000002.1"/>
</dbReference>
<dbReference type="AlphaFoldDB" id="A0A2N5X710"/>
<keyword evidence="2" id="KW-0238">DNA-binding</keyword>
<dbReference type="SUPFAM" id="SSF46785">
    <property type="entry name" value="Winged helix' DNA-binding domain"/>
    <property type="match status" value="2"/>
</dbReference>
<evidence type="ECO:0000259" key="4">
    <source>
        <dbReference type="PROSITE" id="PS51118"/>
    </source>
</evidence>
<evidence type="ECO:0000256" key="2">
    <source>
        <dbReference type="ARBA" id="ARBA00023125"/>
    </source>
</evidence>
<dbReference type="GO" id="GO:0003677">
    <property type="term" value="F:DNA binding"/>
    <property type="evidence" value="ECO:0007669"/>
    <property type="project" value="UniProtKB-KW"/>
</dbReference>
<evidence type="ECO:0000256" key="3">
    <source>
        <dbReference type="ARBA" id="ARBA00023163"/>
    </source>
</evidence>
<feature type="domain" description="HTH hxlR-type" evidence="4">
    <location>
        <begin position="15"/>
        <end position="114"/>
    </location>
</feature>
<name>A0A2N5X710_9GAMM</name>
<keyword evidence="6" id="KW-1185">Reference proteome</keyword>
<gene>
    <name evidence="5" type="ORF">C0039_03440</name>
</gene>
<dbReference type="OrthoDB" id="9807069at2"/>
<keyword evidence="3" id="KW-0804">Transcription</keyword>
<dbReference type="PANTHER" id="PTHR33204">
    <property type="entry name" value="TRANSCRIPTIONAL REGULATOR, MARR FAMILY"/>
    <property type="match status" value="1"/>
</dbReference>
<protein>
    <recommendedName>
        <fullName evidence="4">HTH hxlR-type domain-containing protein</fullName>
    </recommendedName>
</protein>
<sequence>MQADPYPSSIPQAIIPLSLSRSLDVIGDPWTLNILRKLFQGVRRFQDFQNSLGIPKQTLMLRLQKLAENAIVYKKPVKHERIVYEYHLTPKGRDLYSFILMIWRWHRRWHLNESVLPAKLYHRSCGKSMSPVIRCAACDEAVESGDVAFECVLDVPGGIEKPARKPRIFNELEALGDDYLAAAVVGDGWSILVLNAVLRGIENYDALQKALSISTSVLTVRIKSLLSLQLLEQHENALDRRMSLYRATDKARDIFPIIITLIQWGDRWLAGFDGPPDLMRHVPCGELLSPILCCDACGERLHADSVSPVPFPASA</sequence>
<evidence type="ECO:0000313" key="6">
    <source>
        <dbReference type="Proteomes" id="UP000235005"/>
    </source>
</evidence>